<evidence type="ECO:0000313" key="2">
    <source>
        <dbReference type="Proteomes" id="UP000187429"/>
    </source>
</evidence>
<dbReference type="EMBL" id="LSSM01003326">
    <property type="protein sequence ID" value="OMJ18283.1"/>
    <property type="molecule type" value="Genomic_DNA"/>
</dbReference>
<gene>
    <name evidence="1" type="ORF">AYI69_g7096</name>
</gene>
<organism evidence="1 2">
    <name type="scientific">Smittium culicis</name>
    <dbReference type="NCBI Taxonomy" id="133412"/>
    <lineage>
        <taxon>Eukaryota</taxon>
        <taxon>Fungi</taxon>
        <taxon>Fungi incertae sedis</taxon>
        <taxon>Zoopagomycota</taxon>
        <taxon>Kickxellomycotina</taxon>
        <taxon>Harpellomycetes</taxon>
        <taxon>Harpellales</taxon>
        <taxon>Legeriomycetaceae</taxon>
        <taxon>Smittium</taxon>
    </lineage>
</organism>
<name>A0A1R1XUE2_9FUNG</name>
<accession>A0A1R1XUE2</accession>
<dbReference type="OrthoDB" id="10327827at2759"/>
<evidence type="ECO:0000313" key="1">
    <source>
        <dbReference type="EMBL" id="OMJ18283.1"/>
    </source>
</evidence>
<sequence>MMMTRIIEPFCCPSDSNTTCSFPDSYTISRYMKSSAKSDKGFFSGVRSQIPEEYTRDRLFQETISFDVKPGKCVRFSFSYTEVTMDVTGECCGWFSFIPCSKRRSVFKYTSSYGEIVIYELDISNKHQFISDEISKIPVIAEEIDSYSRSKESWTRNSRFFVQKNSRYNPKWSVPTVI</sequence>
<dbReference type="Proteomes" id="UP000187429">
    <property type="component" value="Unassembled WGS sequence"/>
</dbReference>
<keyword evidence="2" id="KW-1185">Reference proteome</keyword>
<protein>
    <submittedName>
        <fullName evidence="1">Uncharacterized protein</fullName>
    </submittedName>
</protein>
<dbReference type="AlphaFoldDB" id="A0A1R1XUE2"/>
<comment type="caution">
    <text evidence="1">The sequence shown here is derived from an EMBL/GenBank/DDBJ whole genome shotgun (WGS) entry which is preliminary data.</text>
</comment>
<proteinExistence type="predicted"/>
<reference evidence="2" key="1">
    <citation type="submission" date="2017-01" db="EMBL/GenBank/DDBJ databases">
        <authorList>
            <person name="Wang Y."/>
            <person name="White M."/>
            <person name="Kvist S."/>
            <person name="Moncalvo J.-M."/>
        </authorList>
    </citation>
    <scope>NUCLEOTIDE SEQUENCE [LARGE SCALE GENOMIC DNA]</scope>
    <source>
        <strain evidence="2">ID-206-W2</strain>
    </source>
</reference>